<feature type="compositionally biased region" description="Low complexity" evidence="1">
    <location>
        <begin position="138"/>
        <end position="158"/>
    </location>
</feature>
<gene>
    <name evidence="2" type="ORF">P8C59_005661</name>
</gene>
<sequence length="417" mass="44228">MHSNAAAPLSQVDSQPSPTPSPTPSFYDKTSYFGASSPPLSSSAASLSTEPAQRTRPSSFPLPTDGGVLDADWLGPARLLSQSAPLLRVQPSPSTNMSAVAIQYDPGFSMGTKSSYPWSVNEPLSDLLGHDLGHYTSDASLTSHSRSRSGTSSPPRSSAEMRELRRQRDQARRDTKLQARAHRAGSVSGSSGVYSPPPTTLADLAAAITTGAGAGLSLYATVGSAVSQMALLSDGPVTPEDGGGVVAYGMPPQSYSPPLPQDQNAMFPSPYAPPQSYLEYPAYTTTAPPSMSSPYEYVYPVGPSPTHMLNEHAHAHHHHAHAHAHAHHAHPAPHDAAAAAAGQVRVVQNRPKPQCWEHGCNGRQFSTFSNLLRHQREKSGQAAKAVCPNCGAEFTRTTARNGHLLHDKCKSKREGSK</sequence>
<organism evidence="2 3">
    <name type="scientific">Phyllachora maydis</name>
    <dbReference type="NCBI Taxonomy" id="1825666"/>
    <lineage>
        <taxon>Eukaryota</taxon>
        <taxon>Fungi</taxon>
        <taxon>Dikarya</taxon>
        <taxon>Ascomycota</taxon>
        <taxon>Pezizomycotina</taxon>
        <taxon>Sordariomycetes</taxon>
        <taxon>Sordariomycetidae</taxon>
        <taxon>Phyllachorales</taxon>
        <taxon>Phyllachoraceae</taxon>
        <taxon>Phyllachora</taxon>
    </lineage>
</organism>
<protein>
    <submittedName>
        <fullName evidence="2">Uncharacterized protein</fullName>
    </submittedName>
</protein>
<name>A0AAD9MFQ3_9PEZI</name>
<comment type="caution">
    <text evidence="2">The sequence shown here is derived from an EMBL/GenBank/DDBJ whole genome shotgun (WGS) entry which is preliminary data.</text>
</comment>
<keyword evidence="3" id="KW-1185">Reference proteome</keyword>
<feature type="compositionally biased region" description="Low complexity" evidence="1">
    <location>
        <begin position="35"/>
        <end position="48"/>
    </location>
</feature>
<reference evidence="2" key="1">
    <citation type="journal article" date="2023" name="Mol. Plant Microbe Interact.">
        <title>Elucidating the Obligate Nature and Biological Capacity of an Invasive Fungal Corn Pathogen.</title>
        <authorList>
            <person name="MacCready J.S."/>
            <person name="Roggenkamp E.M."/>
            <person name="Gdanetz K."/>
            <person name="Chilvers M.I."/>
        </authorList>
    </citation>
    <scope>NUCLEOTIDE SEQUENCE</scope>
    <source>
        <strain evidence="2">PM02</strain>
    </source>
</reference>
<accession>A0AAD9MFQ3</accession>
<evidence type="ECO:0000256" key="1">
    <source>
        <dbReference type="SAM" id="MobiDB-lite"/>
    </source>
</evidence>
<feature type="region of interest" description="Disordered" evidence="1">
    <location>
        <begin position="138"/>
        <end position="195"/>
    </location>
</feature>
<dbReference type="AlphaFoldDB" id="A0AAD9MFQ3"/>
<evidence type="ECO:0000313" key="2">
    <source>
        <dbReference type="EMBL" id="KAK2071221.1"/>
    </source>
</evidence>
<dbReference type="Gene3D" id="3.30.160.60">
    <property type="entry name" value="Classic Zinc Finger"/>
    <property type="match status" value="1"/>
</dbReference>
<feature type="compositionally biased region" description="Polar residues" evidence="1">
    <location>
        <begin position="49"/>
        <end position="58"/>
    </location>
</feature>
<dbReference type="Proteomes" id="UP001217918">
    <property type="component" value="Unassembled WGS sequence"/>
</dbReference>
<evidence type="ECO:0000313" key="3">
    <source>
        <dbReference type="Proteomes" id="UP001217918"/>
    </source>
</evidence>
<dbReference type="EMBL" id="JAQQPM010000004">
    <property type="protein sequence ID" value="KAK2071221.1"/>
    <property type="molecule type" value="Genomic_DNA"/>
</dbReference>
<feature type="region of interest" description="Disordered" evidence="1">
    <location>
        <begin position="1"/>
        <end position="67"/>
    </location>
</feature>
<proteinExistence type="predicted"/>
<feature type="compositionally biased region" description="Basic and acidic residues" evidence="1">
    <location>
        <begin position="159"/>
        <end position="177"/>
    </location>
</feature>
<feature type="compositionally biased region" description="Low complexity" evidence="1">
    <location>
        <begin position="185"/>
        <end position="195"/>
    </location>
</feature>